<keyword evidence="9" id="KW-1185">Reference proteome</keyword>
<dbReference type="PANTHER" id="PTHR33463">
    <property type="entry name" value="NB-ARC DOMAIN-CONTAINING PROTEIN-RELATED"/>
    <property type="match status" value="1"/>
</dbReference>
<reference evidence="8 9" key="1">
    <citation type="journal article" date="2021" name="Commun. Biol.">
        <title>The genome of Shorea leprosula (Dipterocarpaceae) highlights the ecological relevance of drought in aseasonal tropical rainforests.</title>
        <authorList>
            <person name="Ng K.K.S."/>
            <person name="Kobayashi M.J."/>
            <person name="Fawcett J.A."/>
            <person name="Hatakeyama M."/>
            <person name="Paape T."/>
            <person name="Ng C.H."/>
            <person name="Ang C.C."/>
            <person name="Tnah L.H."/>
            <person name="Lee C.T."/>
            <person name="Nishiyama T."/>
            <person name="Sese J."/>
            <person name="O'Brien M.J."/>
            <person name="Copetti D."/>
            <person name="Mohd Noor M.I."/>
            <person name="Ong R.C."/>
            <person name="Putra M."/>
            <person name="Sireger I.Z."/>
            <person name="Indrioko S."/>
            <person name="Kosugi Y."/>
            <person name="Izuno A."/>
            <person name="Isagi Y."/>
            <person name="Lee S.L."/>
            <person name="Shimizu K.K."/>
        </authorList>
    </citation>
    <scope>NUCLEOTIDE SEQUENCE [LARGE SCALE GENOMIC DNA]</scope>
    <source>
        <strain evidence="8">214</strain>
    </source>
</reference>
<keyword evidence="4" id="KW-0067">ATP-binding</keyword>
<evidence type="ECO:0000313" key="9">
    <source>
        <dbReference type="Proteomes" id="UP001054252"/>
    </source>
</evidence>
<feature type="domain" description="Disease resistance protein At4g27190-like leucine-rich repeats" evidence="7">
    <location>
        <begin position="794"/>
        <end position="909"/>
    </location>
</feature>
<evidence type="ECO:0000256" key="5">
    <source>
        <dbReference type="SAM" id="Coils"/>
    </source>
</evidence>
<dbReference type="InterPro" id="IPR042197">
    <property type="entry name" value="Apaf_helical"/>
</dbReference>
<dbReference type="EMBL" id="BPVZ01000070">
    <property type="protein sequence ID" value="GKV25954.1"/>
    <property type="molecule type" value="Genomic_DNA"/>
</dbReference>
<accession>A0AAV5KMT0</accession>
<dbReference type="SUPFAM" id="SSF52540">
    <property type="entry name" value="P-loop containing nucleoside triphosphate hydrolases"/>
    <property type="match status" value="1"/>
</dbReference>
<dbReference type="Gene3D" id="3.40.50.300">
    <property type="entry name" value="P-loop containing nucleotide triphosphate hydrolases"/>
    <property type="match status" value="1"/>
</dbReference>
<sequence>MSHYVSLSCLANQVFDKVFDPIFTYLVIYPITALYLWKQNVKKLKLKVDVQLVNKRTDVKNKVDEAEQRGEEISNEVKQWMNDVDEHISGKRKADIDELIAKAERKYCFGCCPNPKALYDLSEKAKEYAADVDGLTQRVFESVSYFNFQKQESIVSRDDFVDFESRNKVLADIMKALQSPTIDMIGVRGMLGMGKTTLVKEVKRKAEQEKLVDVVVMANVTSNPDLTKIVEELARGLGMFQLPKELSLRRVADRINERLRKKNALVILDDIWGKIDLKDLGIPSGSKQKRPVAEQQNEESSLGEEQKECKVLLTFREHKVLSEKMGVKNENIFHVDKLEDVEAKELFKLRVEDDTESSHRSEAIEIVKRCCGLPLAIERIAKALRGKEDQHWNSLLQELKASRDGEYAVVRLAIEFHFSQLEREELKQTFLLCCLMGHNASIEDLMEYGTGLKLFPEFNKIEEFRDAALALVKNLRDSSLLLNGPTNMQFDMQDAVQDAAISIASRDGEVLSSKDEDAAAVWPDEEAISAKLKWIYLPNADISQLLRELELRGNSEGGYKQVQCPQLTFFHLSNKYPSSETAVPADFFEGMKNLEVLSLTKMHFLSMPQSISLLTKLRTLRLNQSKLGVLEGLGEIIGKLKKLQVLNLAGCDITELPMEIACLTMLKLLDMSDCTNLKVISRDILSKLYRLEELKMANSFDQWQFMEQHENQNGNASLAELKVLQKLTTLEVCINDIPMIPEGLFNAELKRYKIFVGDLWKYRDSSSENTKILKLELKAGSSHTSATKLLKISEELHLEGLHGVKNVVYQLDNEGFQKLRYLYVRNAPGIQFMIDSERLVCSNAFPILEELVLQNLTKMEKICRDMGATSFNKLRIISIECCHQLKNLFSFYVVKQLLQLQEISLKDCEKIEEIVAEEAQVTVHEIEEAATKIELGQVRSLRFEKLPNFVSFCQEENNPITNQGGSQLTSSRCMSLFNEKVVFPMLEELEFTEIKIDRIWNTLATPYCVQKLTKMSIVSCSDLKYLFSSPLAKGLDKLVHLEIKDCKTLREIITMETGREMGNCDVKFSSLKRLIIINCPELMEFMVMVKSTNTNEADDARCFFNEQVAFPSLESLILCHLKNLQIIWHNQLSPDSFCKLKELIVRGCENLMTIFTKDILGSFFESIEKLVIDYCASVEEVFKVGELINLKKSGQTQLRNLWIYGLPNLNLKHVWNEDPEGILTFQNMESVIVRNCPSIKNVFPISVAKGLKQLQKLQIELCGVEEIVAMGRRGTEPMVKFVFPRLSNLKLVRLRRLRYFYPGEHITLWPELKELDVFDCSHADEAQKRKEHGRPDFPIRQPFLNMEEVWAMLLLDITGLMRTLQWKRGEFGDYISLYLLH</sequence>
<feature type="coiled-coil region" evidence="5">
    <location>
        <begin position="56"/>
        <end position="83"/>
    </location>
</feature>
<dbReference type="InterPro" id="IPR002182">
    <property type="entry name" value="NB-ARC"/>
</dbReference>
<dbReference type="InterPro" id="IPR027417">
    <property type="entry name" value="P-loop_NTPase"/>
</dbReference>
<dbReference type="InterPro" id="IPR050905">
    <property type="entry name" value="Plant_NBS-LRR"/>
</dbReference>
<feature type="domain" description="Disease resistance protein At4g27190-like leucine-rich repeats" evidence="7">
    <location>
        <begin position="1116"/>
        <end position="1263"/>
    </location>
</feature>
<dbReference type="GO" id="GO:0005524">
    <property type="term" value="F:ATP binding"/>
    <property type="evidence" value="ECO:0007669"/>
    <property type="project" value="UniProtKB-KW"/>
</dbReference>
<dbReference type="SUPFAM" id="SSF52047">
    <property type="entry name" value="RNI-like"/>
    <property type="match status" value="2"/>
</dbReference>
<dbReference type="PANTHER" id="PTHR33463:SF198">
    <property type="entry name" value="RPP4C3"/>
    <property type="match status" value="1"/>
</dbReference>
<evidence type="ECO:0000256" key="3">
    <source>
        <dbReference type="ARBA" id="ARBA00022821"/>
    </source>
</evidence>
<dbReference type="GO" id="GO:0006952">
    <property type="term" value="P:defense response"/>
    <property type="evidence" value="ECO:0007669"/>
    <property type="project" value="UniProtKB-KW"/>
</dbReference>
<dbReference type="InterPro" id="IPR057135">
    <property type="entry name" value="At4g27190-like_LRR"/>
</dbReference>
<dbReference type="Gene3D" id="3.80.10.10">
    <property type="entry name" value="Ribonuclease Inhibitor"/>
    <property type="match status" value="3"/>
</dbReference>
<dbReference type="SUPFAM" id="SSF52058">
    <property type="entry name" value="L domain-like"/>
    <property type="match status" value="1"/>
</dbReference>
<dbReference type="Pfam" id="PF00931">
    <property type="entry name" value="NB-ARC"/>
    <property type="match status" value="1"/>
</dbReference>
<evidence type="ECO:0000313" key="8">
    <source>
        <dbReference type="EMBL" id="GKV25954.1"/>
    </source>
</evidence>
<dbReference type="Proteomes" id="UP001054252">
    <property type="component" value="Unassembled WGS sequence"/>
</dbReference>
<name>A0AAV5KMT0_9ROSI</name>
<comment type="similarity">
    <text evidence="1">Belongs to the disease resistance NB-LRR family.</text>
</comment>
<comment type="caution">
    <text evidence="8">The sequence shown here is derived from an EMBL/GenBank/DDBJ whole genome shotgun (WGS) entry which is preliminary data.</text>
</comment>
<proteinExistence type="inferred from homology"/>
<gene>
    <name evidence="8" type="ORF">SLEP1_g35327</name>
</gene>
<keyword evidence="5" id="KW-0175">Coiled coil</keyword>
<evidence type="ECO:0000259" key="6">
    <source>
        <dbReference type="Pfam" id="PF00931"/>
    </source>
</evidence>
<evidence type="ECO:0000256" key="1">
    <source>
        <dbReference type="ARBA" id="ARBA00008894"/>
    </source>
</evidence>
<keyword evidence="3" id="KW-0611">Plant defense</keyword>
<keyword evidence="2" id="KW-0547">Nucleotide-binding</keyword>
<protein>
    <recommendedName>
        <fullName evidence="10">AAA+ ATPase domain-containing protein</fullName>
    </recommendedName>
</protein>
<feature type="domain" description="NB-ARC" evidence="6">
    <location>
        <begin position="169"/>
        <end position="289"/>
    </location>
</feature>
<dbReference type="InterPro" id="IPR032675">
    <property type="entry name" value="LRR_dom_sf"/>
</dbReference>
<dbReference type="Gene3D" id="1.10.8.430">
    <property type="entry name" value="Helical domain of apoptotic protease-activating factors"/>
    <property type="match status" value="1"/>
</dbReference>
<dbReference type="Pfam" id="PF23247">
    <property type="entry name" value="LRR_RPS2"/>
    <property type="match status" value="3"/>
</dbReference>
<organism evidence="8 9">
    <name type="scientific">Rubroshorea leprosula</name>
    <dbReference type="NCBI Taxonomy" id="152421"/>
    <lineage>
        <taxon>Eukaryota</taxon>
        <taxon>Viridiplantae</taxon>
        <taxon>Streptophyta</taxon>
        <taxon>Embryophyta</taxon>
        <taxon>Tracheophyta</taxon>
        <taxon>Spermatophyta</taxon>
        <taxon>Magnoliopsida</taxon>
        <taxon>eudicotyledons</taxon>
        <taxon>Gunneridae</taxon>
        <taxon>Pentapetalae</taxon>
        <taxon>rosids</taxon>
        <taxon>malvids</taxon>
        <taxon>Malvales</taxon>
        <taxon>Dipterocarpaceae</taxon>
        <taxon>Rubroshorea</taxon>
    </lineage>
</organism>
<evidence type="ECO:0008006" key="10">
    <source>
        <dbReference type="Google" id="ProtNLM"/>
    </source>
</evidence>
<evidence type="ECO:0000256" key="2">
    <source>
        <dbReference type="ARBA" id="ARBA00022741"/>
    </source>
</evidence>
<evidence type="ECO:0000256" key="4">
    <source>
        <dbReference type="ARBA" id="ARBA00022840"/>
    </source>
</evidence>
<evidence type="ECO:0000259" key="7">
    <source>
        <dbReference type="Pfam" id="PF23247"/>
    </source>
</evidence>
<dbReference type="PRINTS" id="PR00364">
    <property type="entry name" value="DISEASERSIST"/>
</dbReference>
<feature type="domain" description="Disease resistance protein At4g27190-like leucine-rich repeats" evidence="7">
    <location>
        <begin position="986"/>
        <end position="1083"/>
    </location>
</feature>
<dbReference type="GO" id="GO:0043531">
    <property type="term" value="F:ADP binding"/>
    <property type="evidence" value="ECO:0007669"/>
    <property type="project" value="InterPro"/>
</dbReference>